<evidence type="ECO:0000256" key="1">
    <source>
        <dbReference type="SAM" id="MobiDB-lite"/>
    </source>
</evidence>
<comment type="caution">
    <text evidence="2">The sequence shown here is derived from an EMBL/GenBank/DDBJ whole genome shotgun (WGS) entry which is preliminary data.</text>
</comment>
<proteinExistence type="predicted"/>
<accession>A0AA88HAH9</accession>
<evidence type="ECO:0000313" key="2">
    <source>
        <dbReference type="EMBL" id="KAK2705243.1"/>
    </source>
</evidence>
<dbReference type="EMBL" id="JAVRJZ010000021">
    <property type="protein sequence ID" value="KAK2705243.1"/>
    <property type="molecule type" value="Genomic_DNA"/>
</dbReference>
<organism evidence="2 3">
    <name type="scientific">Artemia franciscana</name>
    <name type="common">Brine shrimp</name>
    <name type="synonym">Artemia sanfranciscana</name>
    <dbReference type="NCBI Taxonomy" id="6661"/>
    <lineage>
        <taxon>Eukaryota</taxon>
        <taxon>Metazoa</taxon>
        <taxon>Ecdysozoa</taxon>
        <taxon>Arthropoda</taxon>
        <taxon>Crustacea</taxon>
        <taxon>Branchiopoda</taxon>
        <taxon>Anostraca</taxon>
        <taxon>Artemiidae</taxon>
        <taxon>Artemia</taxon>
    </lineage>
</organism>
<reference evidence="2" key="1">
    <citation type="submission" date="2023-07" db="EMBL/GenBank/DDBJ databases">
        <title>Chromosome-level genome assembly of Artemia franciscana.</title>
        <authorList>
            <person name="Jo E."/>
        </authorList>
    </citation>
    <scope>NUCLEOTIDE SEQUENCE</scope>
    <source>
        <tissue evidence="2">Whole body</tissue>
    </source>
</reference>
<protein>
    <submittedName>
        <fullName evidence="2">Uncharacterized protein</fullName>
    </submittedName>
</protein>
<dbReference type="Proteomes" id="UP001187531">
    <property type="component" value="Unassembled WGS sequence"/>
</dbReference>
<gene>
    <name evidence="2" type="ORF">QYM36_017327</name>
</gene>
<keyword evidence="3" id="KW-1185">Reference proteome</keyword>
<sequence length="105" mass="12214">MRTSDPDDDKSSHLSGDSFYEFSEDESNSSQSNSAVDKVKIEVLLFLGDKQRDFCILKGYPHVWQVFQKYIDSKKDFARKAVVAEWLRRLPKHQILSLFARRSQA</sequence>
<name>A0AA88HAH9_ARTSF</name>
<evidence type="ECO:0000313" key="3">
    <source>
        <dbReference type="Proteomes" id="UP001187531"/>
    </source>
</evidence>
<dbReference type="AlphaFoldDB" id="A0AA88HAH9"/>
<feature type="region of interest" description="Disordered" evidence="1">
    <location>
        <begin position="1"/>
        <end position="34"/>
    </location>
</feature>